<dbReference type="STRING" id="115783.SAMN02745119_02386"/>
<dbReference type="Proteomes" id="UP000190102">
    <property type="component" value="Unassembled WGS sequence"/>
</dbReference>
<dbReference type="AlphaFoldDB" id="A0A1T4QG14"/>
<evidence type="ECO:0000313" key="4">
    <source>
        <dbReference type="Proteomes" id="UP000190102"/>
    </source>
</evidence>
<evidence type="ECO:0000256" key="1">
    <source>
        <dbReference type="PROSITE-ProRule" id="PRU00339"/>
    </source>
</evidence>
<feature type="repeat" description="TPR" evidence="1">
    <location>
        <begin position="128"/>
        <end position="161"/>
    </location>
</feature>
<dbReference type="EMBL" id="FUWR01000013">
    <property type="protein sequence ID" value="SKA02644.1"/>
    <property type="molecule type" value="Genomic_DNA"/>
</dbReference>
<evidence type="ECO:0000259" key="2">
    <source>
        <dbReference type="Pfam" id="PF23914"/>
    </source>
</evidence>
<dbReference type="OrthoDB" id="290946at2"/>
<dbReference type="PROSITE" id="PS50005">
    <property type="entry name" value="TPR"/>
    <property type="match status" value="5"/>
</dbReference>
<feature type="repeat" description="TPR" evidence="1">
    <location>
        <begin position="26"/>
        <end position="59"/>
    </location>
</feature>
<protein>
    <submittedName>
        <fullName evidence="3">Tfp pilus assembly protein PilF</fullName>
    </submittedName>
</protein>
<dbReference type="PANTHER" id="PTHR12558:SF13">
    <property type="entry name" value="CELL DIVISION CYCLE PROTEIN 27 HOMOLOG"/>
    <property type="match status" value="1"/>
</dbReference>
<dbReference type="RefSeq" id="WP_078790651.1">
    <property type="nucleotide sequence ID" value="NZ_FUWR01000013.1"/>
</dbReference>
<name>A0A1T4QG14_9BACT</name>
<dbReference type="InterPro" id="IPR019734">
    <property type="entry name" value="TPR_rpt"/>
</dbReference>
<sequence length="397" mass="43050">MASVIAATDKMFSAITDSQSTRSSIASTMLSTAISYMEDENYTRAAQALRASLSYNPESTDAYNYLASAYLQLGKNKEAISAYKSSLQLDSTQADIHVNLANVYVAENNTTEAEKEYKAAVQADTTDAAAPYTYGLFLLNNDRASEAITQFTKASKLEPNDGNINYALGSAYNKQGRYSEAVTQLNKAIARKGDDFYAGYSELGFAYIGLGDKDSVSSTIDYLNDTEDSTAISYAETLEDAIQQPKILGTVDSGTSLLTALGASTPVYFLDISLAEPASSKNFTIQFQFDSEMDVSSVMDTTKWSIRKASGIEEGFYNNGVYSSNRNDATFSPIPKLVTYDPTTLRATVTFSISQNANGNATIDPSRLVFRFSGVDVNGRSMDTTADEYDQYAGVAF</sequence>
<dbReference type="SUPFAM" id="SSF48452">
    <property type="entry name" value="TPR-like"/>
    <property type="match status" value="1"/>
</dbReference>
<dbReference type="PANTHER" id="PTHR12558">
    <property type="entry name" value="CELL DIVISION CYCLE 16,23,27"/>
    <property type="match status" value="1"/>
</dbReference>
<keyword evidence="1" id="KW-0802">TPR repeat</keyword>
<proteinExistence type="predicted"/>
<feature type="domain" description="Cytochrome c-type biogenesis protein H TPR" evidence="2">
    <location>
        <begin position="29"/>
        <end position="159"/>
    </location>
</feature>
<gene>
    <name evidence="3" type="ORF">SAMN02745119_02386</name>
</gene>
<feature type="repeat" description="TPR" evidence="1">
    <location>
        <begin position="60"/>
        <end position="93"/>
    </location>
</feature>
<dbReference type="Pfam" id="PF23914">
    <property type="entry name" value="TPR_CcmH_CycH"/>
    <property type="match status" value="1"/>
</dbReference>
<dbReference type="Pfam" id="PF13181">
    <property type="entry name" value="TPR_8"/>
    <property type="match status" value="1"/>
</dbReference>
<dbReference type="InterPro" id="IPR056413">
    <property type="entry name" value="TPR_CcmH_CycH"/>
</dbReference>
<evidence type="ECO:0000313" key="3">
    <source>
        <dbReference type="EMBL" id="SKA02644.1"/>
    </source>
</evidence>
<dbReference type="Gene3D" id="1.25.40.10">
    <property type="entry name" value="Tetratricopeptide repeat domain"/>
    <property type="match status" value="2"/>
</dbReference>
<feature type="repeat" description="TPR" evidence="1">
    <location>
        <begin position="162"/>
        <end position="195"/>
    </location>
</feature>
<accession>A0A1T4QG14</accession>
<dbReference type="InterPro" id="IPR011990">
    <property type="entry name" value="TPR-like_helical_dom_sf"/>
</dbReference>
<reference evidence="4" key="1">
    <citation type="submission" date="2017-02" db="EMBL/GenBank/DDBJ databases">
        <authorList>
            <person name="Varghese N."/>
            <person name="Submissions S."/>
        </authorList>
    </citation>
    <scope>NUCLEOTIDE SEQUENCE [LARGE SCALE GENOMIC DNA]</scope>
    <source>
        <strain evidence="4">ATCC BAA-34</strain>
    </source>
</reference>
<organism evidence="3 4">
    <name type="scientific">Trichlorobacter thiogenes</name>
    <dbReference type="NCBI Taxonomy" id="115783"/>
    <lineage>
        <taxon>Bacteria</taxon>
        <taxon>Pseudomonadati</taxon>
        <taxon>Thermodesulfobacteriota</taxon>
        <taxon>Desulfuromonadia</taxon>
        <taxon>Geobacterales</taxon>
        <taxon>Geobacteraceae</taxon>
        <taxon>Trichlorobacter</taxon>
    </lineage>
</organism>
<keyword evidence="4" id="KW-1185">Reference proteome</keyword>
<feature type="repeat" description="TPR" evidence="1">
    <location>
        <begin position="94"/>
        <end position="127"/>
    </location>
</feature>
<dbReference type="SMART" id="SM00028">
    <property type="entry name" value="TPR"/>
    <property type="match status" value="5"/>
</dbReference>